<reference evidence="3 4" key="1">
    <citation type="submission" date="2018-05" db="EMBL/GenBank/DDBJ databases">
        <title>Leucothrix arctica sp. nov., isolated from Arctic seawater.</title>
        <authorList>
            <person name="Choi A."/>
            <person name="Baek K."/>
        </authorList>
    </citation>
    <scope>NUCLEOTIDE SEQUENCE [LARGE SCALE GENOMIC DNA]</scope>
    <source>
        <strain evidence="3 4">JCM 18388</strain>
    </source>
</reference>
<feature type="transmembrane region" description="Helical" evidence="1">
    <location>
        <begin position="221"/>
        <end position="240"/>
    </location>
</feature>
<feature type="transmembrane region" description="Helical" evidence="1">
    <location>
        <begin position="247"/>
        <end position="266"/>
    </location>
</feature>
<feature type="transmembrane region" description="Helical" evidence="1">
    <location>
        <begin position="183"/>
        <end position="201"/>
    </location>
</feature>
<dbReference type="InterPro" id="IPR008984">
    <property type="entry name" value="SMAD_FHA_dom_sf"/>
</dbReference>
<accession>A0A317CP97</accession>
<keyword evidence="4" id="KW-1185">Reference proteome</keyword>
<dbReference type="EMBL" id="QGKM01000005">
    <property type="protein sequence ID" value="PWR00190.1"/>
    <property type="molecule type" value="Genomic_DNA"/>
</dbReference>
<dbReference type="AlphaFoldDB" id="A0A317CP97"/>
<protein>
    <recommendedName>
        <fullName evidence="2">FHA domain-containing protein</fullName>
    </recommendedName>
</protein>
<dbReference type="PROSITE" id="PS50006">
    <property type="entry name" value="FHA_DOMAIN"/>
    <property type="match status" value="1"/>
</dbReference>
<evidence type="ECO:0000256" key="1">
    <source>
        <dbReference type="SAM" id="Phobius"/>
    </source>
</evidence>
<dbReference type="OrthoDB" id="5762105at2"/>
<organism evidence="3 4">
    <name type="scientific">Leucothrix pacifica</name>
    <dbReference type="NCBI Taxonomy" id="1247513"/>
    <lineage>
        <taxon>Bacteria</taxon>
        <taxon>Pseudomonadati</taxon>
        <taxon>Pseudomonadota</taxon>
        <taxon>Gammaproteobacteria</taxon>
        <taxon>Thiotrichales</taxon>
        <taxon>Thiotrichaceae</taxon>
        <taxon>Leucothrix</taxon>
    </lineage>
</organism>
<dbReference type="SMART" id="SM00240">
    <property type="entry name" value="FHA"/>
    <property type="match status" value="1"/>
</dbReference>
<comment type="caution">
    <text evidence="3">The sequence shown here is derived from an EMBL/GenBank/DDBJ whole genome shotgun (WGS) entry which is preliminary data.</text>
</comment>
<dbReference type="InterPro" id="IPR000253">
    <property type="entry name" value="FHA_dom"/>
</dbReference>
<feature type="transmembrane region" description="Helical" evidence="1">
    <location>
        <begin position="124"/>
        <end position="143"/>
    </location>
</feature>
<dbReference type="SUPFAM" id="SSF49879">
    <property type="entry name" value="SMAD/FHA domain"/>
    <property type="match status" value="1"/>
</dbReference>
<feature type="domain" description="FHA" evidence="2">
    <location>
        <begin position="26"/>
        <end position="75"/>
    </location>
</feature>
<evidence type="ECO:0000313" key="4">
    <source>
        <dbReference type="Proteomes" id="UP000245539"/>
    </source>
</evidence>
<gene>
    <name evidence="3" type="ORF">DKW60_03360</name>
</gene>
<keyword evidence="1" id="KW-1133">Transmembrane helix</keyword>
<dbReference type="Proteomes" id="UP000245539">
    <property type="component" value="Unassembled WGS sequence"/>
</dbReference>
<feature type="transmembrane region" description="Helical" evidence="1">
    <location>
        <begin position="158"/>
        <end position="176"/>
    </location>
</feature>
<name>A0A317CP97_9GAMM</name>
<dbReference type="Gene3D" id="2.60.200.20">
    <property type="match status" value="1"/>
</dbReference>
<dbReference type="CDD" id="cd00060">
    <property type="entry name" value="FHA"/>
    <property type="match status" value="1"/>
</dbReference>
<proteinExistence type="predicted"/>
<evidence type="ECO:0000259" key="2">
    <source>
        <dbReference type="PROSITE" id="PS50006"/>
    </source>
</evidence>
<sequence>MSVEKLILETTQRGVKSYHKLEKFPVIIGRGFDSDVIISDVTVSPTHLKIDRLEDGFEIQNLSSENGTKLNDVPLSESPQSLSIPAEVRLGDFKGRILSPTAEVAPTRIKSASNGWFSFLSNPYWAGFFVIITAIAIAAGKYISTPVSQDSLMYLSKVLPAMLLMLALALLIASVSRLSAHRWAFVPALSIASLFLLLPLVFEYIGQFLDYLLTTDWPSTILKHSTEFLLLPILLILYLTRVHYIRVISAIGIAVLVTMPVTAFFISDMVDQMSNRSGFTPMPNYNKSLSSLDIRLKKTMEVSDFLEQSESVLNEKVEKLLEQARDQY</sequence>
<keyword evidence="1" id="KW-0812">Transmembrane</keyword>
<keyword evidence="1" id="KW-0472">Membrane</keyword>
<evidence type="ECO:0000313" key="3">
    <source>
        <dbReference type="EMBL" id="PWR00190.1"/>
    </source>
</evidence>
<dbReference type="Pfam" id="PF00498">
    <property type="entry name" value="FHA"/>
    <property type="match status" value="1"/>
</dbReference>